<evidence type="ECO:0000256" key="2">
    <source>
        <dbReference type="ARBA" id="ARBA00023125"/>
    </source>
</evidence>
<dbReference type="SUPFAM" id="SSF46689">
    <property type="entry name" value="Homeodomain-like"/>
    <property type="match status" value="1"/>
</dbReference>
<evidence type="ECO:0000256" key="1">
    <source>
        <dbReference type="ARBA" id="ARBA00023015"/>
    </source>
</evidence>
<keyword evidence="4" id="KW-0413">Isomerase</keyword>
<dbReference type="RefSeq" id="WP_017378136.1">
    <property type="nucleotide sequence ID" value="NZ_CP012508.1"/>
</dbReference>
<dbReference type="PROSITE" id="PS00356">
    <property type="entry name" value="HTH_LACI_1"/>
    <property type="match status" value="1"/>
</dbReference>
<reference evidence="4 5" key="1">
    <citation type="journal article" date="2014" name="Genome Announc.">
        <title>Comparative Genome Analysis of Two Isolates of the Fish Pathogen Piscirickettsia salmonis from Different Hosts Reveals Major Differences in Virulence-Associated Secretion Systems.</title>
        <authorList>
            <person name="Bohle H."/>
            <person name="Henriquez P."/>
            <person name="Grothusen H."/>
            <person name="Navas E."/>
            <person name="Sandoval A."/>
            <person name="Bustamante F."/>
            <person name="Bustos P."/>
            <person name="Mancilla M."/>
        </authorList>
    </citation>
    <scope>NUCLEOTIDE SEQUENCE [LARGE SCALE GENOMIC DNA]</scope>
    <source>
        <strain evidence="5">B1-32597</strain>
    </source>
</reference>
<keyword evidence="3" id="KW-0804">Transcription</keyword>
<proteinExistence type="predicted"/>
<dbReference type="SUPFAM" id="SSF53697">
    <property type="entry name" value="SIS domain"/>
    <property type="match status" value="1"/>
</dbReference>
<dbReference type="Gene3D" id="1.10.10.10">
    <property type="entry name" value="Winged helix-like DNA-binding domain superfamily/Winged helix DNA-binding domain"/>
    <property type="match status" value="1"/>
</dbReference>
<dbReference type="PROSITE" id="PS51464">
    <property type="entry name" value="SIS"/>
    <property type="match status" value="1"/>
</dbReference>
<dbReference type="GO" id="GO:0003700">
    <property type="term" value="F:DNA-binding transcription factor activity"/>
    <property type="evidence" value="ECO:0007669"/>
    <property type="project" value="InterPro"/>
</dbReference>
<dbReference type="InterPro" id="IPR035472">
    <property type="entry name" value="RpiR-like_SIS"/>
</dbReference>
<dbReference type="InterPro" id="IPR046348">
    <property type="entry name" value="SIS_dom_sf"/>
</dbReference>
<dbReference type="PANTHER" id="PTHR30514">
    <property type="entry name" value="GLUCOKINASE"/>
    <property type="match status" value="1"/>
</dbReference>
<evidence type="ECO:0000313" key="4">
    <source>
        <dbReference type="EMBL" id="ALB24125.1"/>
    </source>
</evidence>
<dbReference type="GO" id="GO:0003677">
    <property type="term" value="F:DNA binding"/>
    <property type="evidence" value="ECO:0007669"/>
    <property type="project" value="UniProtKB-KW"/>
</dbReference>
<keyword evidence="1" id="KW-0805">Transcription regulation</keyword>
<dbReference type="InterPro" id="IPR000281">
    <property type="entry name" value="HTH_RpiR"/>
</dbReference>
<evidence type="ECO:0000313" key="5">
    <source>
        <dbReference type="Proteomes" id="UP000029558"/>
    </source>
</evidence>
<dbReference type="EMBL" id="CP012508">
    <property type="protein sequence ID" value="ALB24125.1"/>
    <property type="molecule type" value="Genomic_DNA"/>
</dbReference>
<protein>
    <submittedName>
        <fullName evidence="4">Sugar isomerase</fullName>
    </submittedName>
</protein>
<dbReference type="Gene3D" id="3.40.50.10490">
    <property type="entry name" value="Glucose-6-phosphate isomerase like protein, domain 1"/>
    <property type="match status" value="1"/>
</dbReference>
<dbReference type="Pfam" id="PF01380">
    <property type="entry name" value="SIS"/>
    <property type="match status" value="1"/>
</dbReference>
<dbReference type="GO" id="GO:0016853">
    <property type="term" value="F:isomerase activity"/>
    <property type="evidence" value="ECO:0007669"/>
    <property type="project" value="UniProtKB-KW"/>
</dbReference>
<dbReference type="OrthoDB" id="257751at2"/>
<dbReference type="InterPro" id="IPR047640">
    <property type="entry name" value="RpiR-like"/>
</dbReference>
<dbReference type="PANTHER" id="PTHR30514:SF1">
    <property type="entry name" value="HTH-TYPE TRANSCRIPTIONAL REGULATOR HEXR-RELATED"/>
    <property type="match status" value="1"/>
</dbReference>
<dbReference type="GO" id="GO:1901135">
    <property type="term" value="P:carbohydrate derivative metabolic process"/>
    <property type="evidence" value="ECO:0007669"/>
    <property type="project" value="InterPro"/>
</dbReference>
<dbReference type="InterPro" id="IPR001347">
    <property type="entry name" value="SIS_dom"/>
</dbReference>
<dbReference type="CDD" id="cd05013">
    <property type="entry name" value="SIS_RpiR"/>
    <property type="match status" value="1"/>
</dbReference>
<dbReference type="GO" id="GO:0097367">
    <property type="term" value="F:carbohydrate derivative binding"/>
    <property type="evidence" value="ECO:0007669"/>
    <property type="project" value="InterPro"/>
</dbReference>
<gene>
    <name evidence="4" type="ORF">KU39_2950</name>
</gene>
<organism evidence="4 5">
    <name type="scientific">Piscirickettsia salmonis</name>
    <dbReference type="NCBI Taxonomy" id="1238"/>
    <lineage>
        <taxon>Bacteria</taxon>
        <taxon>Pseudomonadati</taxon>
        <taxon>Pseudomonadota</taxon>
        <taxon>Gammaproteobacteria</taxon>
        <taxon>Thiotrichales</taxon>
        <taxon>Piscirickettsiaceae</taxon>
        <taxon>Piscirickettsia</taxon>
    </lineage>
</organism>
<evidence type="ECO:0000256" key="3">
    <source>
        <dbReference type="ARBA" id="ARBA00023163"/>
    </source>
</evidence>
<dbReference type="InterPro" id="IPR036388">
    <property type="entry name" value="WH-like_DNA-bd_sf"/>
</dbReference>
<dbReference type="PROSITE" id="PS51071">
    <property type="entry name" value="HTH_RPIR"/>
    <property type="match status" value="1"/>
</dbReference>
<name>A0A1L6TF89_PISSA</name>
<dbReference type="Proteomes" id="UP000029558">
    <property type="component" value="Chromosome"/>
</dbReference>
<dbReference type="FunFam" id="1.10.10.10:FF:000060">
    <property type="entry name" value="DNA-binding transcriptional regulator HexR"/>
    <property type="match status" value="1"/>
</dbReference>
<dbReference type="Pfam" id="PF01418">
    <property type="entry name" value="HTH_6"/>
    <property type="match status" value="1"/>
</dbReference>
<accession>A0A1L6TF89</accession>
<sequence length="284" mass="30786">MSNLLQHIQNFLHELRKSERKVGEWVLNNSQAVIHLSITDLARYAEVSEPTVLRFCRNIGCQGYQDFKLKLAQSLVSQPKAPVALTEITAHDTSTSLKEKIFQGAAIALQNAQHDIDAGILDEAIATILAARRVGIFGFGASGVVAQDALHKMFRLSIPAIACMDSHMQSMTALMLSQGDVMLAISRSGRTKEIIESVNLAKNAGATVIGITSHGTPLANVATLGLTIAATNDTELYTPMTSRLIHLSIIDALAIGIAIKRKHTISEHLSRVKEASAIKKFQQE</sequence>
<dbReference type="InterPro" id="IPR009057">
    <property type="entry name" value="Homeodomain-like_sf"/>
</dbReference>
<dbReference type="AlphaFoldDB" id="A0A1L6TF89"/>
<keyword evidence="2" id="KW-0238">DNA-binding</keyword>